<name>A0AAD4MR45_9BILA</name>
<accession>A0AAD4MR45</accession>
<protein>
    <submittedName>
        <fullName evidence="1">Uncharacterized protein</fullName>
    </submittedName>
</protein>
<reference evidence="1" key="1">
    <citation type="submission" date="2022-01" db="EMBL/GenBank/DDBJ databases">
        <title>Genome Sequence Resource for Two Populations of Ditylenchus destructor, the Migratory Endoparasitic Phytonematode.</title>
        <authorList>
            <person name="Zhang H."/>
            <person name="Lin R."/>
            <person name="Xie B."/>
        </authorList>
    </citation>
    <scope>NUCLEOTIDE SEQUENCE</scope>
    <source>
        <strain evidence="1">BazhouSP</strain>
    </source>
</reference>
<comment type="caution">
    <text evidence="1">The sequence shown here is derived from an EMBL/GenBank/DDBJ whole genome shotgun (WGS) entry which is preliminary data.</text>
</comment>
<evidence type="ECO:0000313" key="1">
    <source>
        <dbReference type="EMBL" id="KAI1701555.1"/>
    </source>
</evidence>
<dbReference type="EMBL" id="JAKKPZ010000116">
    <property type="protein sequence ID" value="KAI1701555.1"/>
    <property type="molecule type" value="Genomic_DNA"/>
</dbReference>
<sequence length="70" mass="7881">MVPNPKLILEMHLKQKLFEIKYAINIPTILKVLRADLNSGNLIFGGCPLQRYAHPGEDAHPGMLNSWTGR</sequence>
<keyword evidence="2" id="KW-1185">Reference proteome</keyword>
<dbReference type="AlphaFoldDB" id="A0AAD4MR45"/>
<dbReference type="Proteomes" id="UP001201812">
    <property type="component" value="Unassembled WGS sequence"/>
</dbReference>
<evidence type="ECO:0000313" key="2">
    <source>
        <dbReference type="Proteomes" id="UP001201812"/>
    </source>
</evidence>
<proteinExistence type="predicted"/>
<organism evidence="1 2">
    <name type="scientific">Ditylenchus destructor</name>
    <dbReference type="NCBI Taxonomy" id="166010"/>
    <lineage>
        <taxon>Eukaryota</taxon>
        <taxon>Metazoa</taxon>
        <taxon>Ecdysozoa</taxon>
        <taxon>Nematoda</taxon>
        <taxon>Chromadorea</taxon>
        <taxon>Rhabditida</taxon>
        <taxon>Tylenchina</taxon>
        <taxon>Tylenchomorpha</taxon>
        <taxon>Sphaerularioidea</taxon>
        <taxon>Anguinidae</taxon>
        <taxon>Anguininae</taxon>
        <taxon>Ditylenchus</taxon>
    </lineage>
</organism>
<gene>
    <name evidence="1" type="ORF">DdX_16030</name>
</gene>